<evidence type="ECO:0000313" key="2">
    <source>
        <dbReference type="Proteomes" id="UP000776700"/>
    </source>
</evidence>
<proteinExistence type="predicted"/>
<evidence type="ECO:0000313" key="1">
    <source>
        <dbReference type="EMBL" id="HJG95820.1"/>
    </source>
</evidence>
<accession>A0A921MZD1</accession>
<reference evidence="1" key="2">
    <citation type="submission" date="2021-09" db="EMBL/GenBank/DDBJ databases">
        <authorList>
            <person name="Gilroy R."/>
        </authorList>
    </citation>
    <scope>NUCLEOTIDE SEQUENCE</scope>
    <source>
        <strain evidence="1">1277</strain>
    </source>
</reference>
<dbReference type="AlphaFoldDB" id="A0A921MZD1"/>
<gene>
    <name evidence="1" type="ORF">K8V90_01805</name>
</gene>
<organism evidence="1 2">
    <name type="scientific">Romboutsia timonensis</name>
    <dbReference type="NCBI Taxonomy" id="1776391"/>
    <lineage>
        <taxon>Bacteria</taxon>
        <taxon>Bacillati</taxon>
        <taxon>Bacillota</taxon>
        <taxon>Clostridia</taxon>
        <taxon>Peptostreptococcales</taxon>
        <taxon>Peptostreptococcaceae</taxon>
        <taxon>Romboutsia</taxon>
    </lineage>
</organism>
<evidence type="ECO:0008006" key="3">
    <source>
        <dbReference type="Google" id="ProtNLM"/>
    </source>
</evidence>
<dbReference type="EMBL" id="DYUB01000066">
    <property type="protein sequence ID" value="HJG95820.1"/>
    <property type="molecule type" value="Genomic_DNA"/>
</dbReference>
<comment type="caution">
    <text evidence="1">The sequence shown here is derived from an EMBL/GenBank/DDBJ whole genome shotgun (WGS) entry which is preliminary data.</text>
</comment>
<dbReference type="Proteomes" id="UP000776700">
    <property type="component" value="Unassembled WGS sequence"/>
</dbReference>
<name>A0A921MZD1_9FIRM</name>
<sequence length="199" mass="23653">MIMTDRDKKVCKFIEDYGAITTTQAKWIFFNGLQTSTMRRLNQLEKYSVLTSYHRGKRKVYNYADGKKLKEHDLGAIDFYAWIYKQGGKVLDFIQTPEYFNGKIKPDALVKFKFPYEGKMATIYAFLEYDLNHYTEVDKIRVWYEKLYEDKIMSEYCGSAEFPFLIIARPTTGIRYNSKNFNILYCDLNFTDLEQMLVH</sequence>
<reference evidence="1" key="1">
    <citation type="journal article" date="2021" name="PeerJ">
        <title>Extensive microbial diversity within the chicken gut microbiome revealed by metagenomics and culture.</title>
        <authorList>
            <person name="Gilroy R."/>
            <person name="Ravi A."/>
            <person name="Getino M."/>
            <person name="Pursley I."/>
            <person name="Horton D.L."/>
            <person name="Alikhan N.F."/>
            <person name="Baker D."/>
            <person name="Gharbi K."/>
            <person name="Hall N."/>
            <person name="Watson M."/>
            <person name="Adriaenssens E.M."/>
            <person name="Foster-Nyarko E."/>
            <person name="Jarju S."/>
            <person name="Secka A."/>
            <person name="Antonio M."/>
            <person name="Oren A."/>
            <person name="Chaudhuri R.R."/>
            <person name="La Ragione R."/>
            <person name="Hildebrand F."/>
            <person name="Pallen M.J."/>
        </authorList>
    </citation>
    <scope>NUCLEOTIDE SEQUENCE</scope>
    <source>
        <strain evidence="1">1277</strain>
    </source>
</reference>
<protein>
    <recommendedName>
        <fullName evidence="3">Replication-relaxation</fullName>
    </recommendedName>
</protein>